<proteinExistence type="predicted"/>
<dbReference type="HOGENOM" id="CLU_1219210_0_0_7"/>
<evidence type="ECO:0000256" key="1">
    <source>
        <dbReference type="SAM" id="SignalP"/>
    </source>
</evidence>
<evidence type="ECO:0000313" key="2">
    <source>
        <dbReference type="EMBL" id="ABK19293.1"/>
    </source>
</evidence>
<name>A0LPE1_SYNFM</name>
<organism evidence="2 3">
    <name type="scientific">Syntrophobacter fumaroxidans (strain DSM 10017 / MPOB)</name>
    <dbReference type="NCBI Taxonomy" id="335543"/>
    <lineage>
        <taxon>Bacteria</taxon>
        <taxon>Pseudomonadati</taxon>
        <taxon>Thermodesulfobacteriota</taxon>
        <taxon>Syntrophobacteria</taxon>
        <taxon>Syntrophobacterales</taxon>
        <taxon>Syntrophobacteraceae</taxon>
        <taxon>Syntrophobacter</taxon>
    </lineage>
</organism>
<evidence type="ECO:0000313" key="3">
    <source>
        <dbReference type="Proteomes" id="UP000001784"/>
    </source>
</evidence>
<dbReference type="EMBL" id="CP000478">
    <property type="protein sequence ID" value="ABK19293.1"/>
    <property type="molecule type" value="Genomic_DNA"/>
</dbReference>
<dbReference type="AlphaFoldDB" id="A0LPE1"/>
<dbReference type="Proteomes" id="UP000001784">
    <property type="component" value="Chromosome"/>
</dbReference>
<keyword evidence="3" id="KW-1185">Reference proteome</keyword>
<feature type="chain" id="PRO_5002626913" description="OstA family protein" evidence="1">
    <location>
        <begin position="24"/>
        <end position="227"/>
    </location>
</feature>
<dbReference type="InParanoid" id="A0LPE1"/>
<evidence type="ECO:0008006" key="4">
    <source>
        <dbReference type="Google" id="ProtNLM"/>
    </source>
</evidence>
<gene>
    <name evidence="2" type="ordered locus">Sfum_3623</name>
</gene>
<dbReference type="KEGG" id="sfu:Sfum_3623"/>
<feature type="signal peptide" evidence="1">
    <location>
        <begin position="1"/>
        <end position="23"/>
    </location>
</feature>
<keyword evidence="1" id="KW-0732">Signal</keyword>
<sequence length="227" mass="24506">MRVFTKYVFIAAVVLLMTAPALADVRLTGTVGPRIIDDNAYVPRDATATLNGTTIKGNLRVLRGAKVFANGAHITGNVEGYRSRLVDLRQRTSVGGNVQGKYTRSVLVRGGTFVGGNVQIDEGFAPIDVDVLLVNLSTVDGDVQPKESAGRARVLASRVGGNVQFVENYSGPYAVRNNRIDGDLQFFKNRGRGVITGNHVKGNLQSKENSPRPIIRDNIVEGDVEIE</sequence>
<reference evidence="2 3" key="1">
    <citation type="submission" date="2006-10" db="EMBL/GenBank/DDBJ databases">
        <title>Complete sequence of Syntrophobacter fumaroxidans MPOB.</title>
        <authorList>
            <consortium name="US DOE Joint Genome Institute"/>
            <person name="Copeland A."/>
            <person name="Lucas S."/>
            <person name="Lapidus A."/>
            <person name="Barry K."/>
            <person name="Detter J.C."/>
            <person name="Glavina del Rio T."/>
            <person name="Hammon N."/>
            <person name="Israni S."/>
            <person name="Pitluck S."/>
            <person name="Goltsman E.G."/>
            <person name="Martinez M."/>
            <person name="Schmutz J."/>
            <person name="Larimer F."/>
            <person name="Land M."/>
            <person name="Hauser L."/>
            <person name="Kyrpides N."/>
            <person name="Kim E."/>
            <person name="Boone D.R."/>
            <person name="Brockman F."/>
            <person name="Culley D."/>
            <person name="Ferry J."/>
            <person name="Gunsalus R."/>
            <person name="McInerney M.J."/>
            <person name="Morrison M."/>
            <person name="Plugge C."/>
            <person name="Rohlin L."/>
            <person name="Scholten J."/>
            <person name="Sieber J."/>
            <person name="Stams A.J.M."/>
            <person name="Worm P."/>
            <person name="Henstra A.M."/>
            <person name="Richardson P."/>
        </authorList>
    </citation>
    <scope>NUCLEOTIDE SEQUENCE [LARGE SCALE GENOMIC DNA]</scope>
    <source>
        <strain evidence="3">DSM 10017 / MPOB</strain>
    </source>
</reference>
<protein>
    <recommendedName>
        <fullName evidence="4">OstA family protein</fullName>
    </recommendedName>
</protein>
<dbReference type="eggNOG" id="COG2374">
    <property type="taxonomic scope" value="Bacteria"/>
</dbReference>
<accession>A0LPE1</accession>